<dbReference type="Pfam" id="PF04560">
    <property type="entry name" value="RNA_pol_Rpb2_7"/>
    <property type="match status" value="1"/>
</dbReference>
<dbReference type="Gene3D" id="2.40.270.10">
    <property type="entry name" value="DNA-directed RNA polymerase, subunit 2, domain 6"/>
    <property type="match status" value="1"/>
</dbReference>
<feature type="domain" description="DNA-directed RNA polymerase subunit 2 hybrid-binding" evidence="7">
    <location>
        <begin position="19"/>
        <end position="86"/>
    </location>
</feature>
<dbReference type="InterPro" id="IPR007641">
    <property type="entry name" value="RNA_pol_Rpb2_7"/>
</dbReference>
<dbReference type="EMBL" id="CAJNJA010029630">
    <property type="protein sequence ID" value="CAE7632050.1"/>
    <property type="molecule type" value="Genomic_DNA"/>
</dbReference>
<evidence type="ECO:0000256" key="2">
    <source>
        <dbReference type="ARBA" id="ARBA00012418"/>
    </source>
</evidence>
<evidence type="ECO:0000313" key="9">
    <source>
        <dbReference type="EMBL" id="CAE7632050.1"/>
    </source>
</evidence>
<dbReference type="InterPro" id="IPR007120">
    <property type="entry name" value="DNA-dir_RNAP_su2_dom"/>
</dbReference>
<keyword evidence="4" id="KW-0808">Transferase</keyword>
<dbReference type="InterPro" id="IPR015712">
    <property type="entry name" value="DNA-dir_RNA_pol_su2"/>
</dbReference>
<dbReference type="GO" id="GO:0032549">
    <property type="term" value="F:ribonucleoside binding"/>
    <property type="evidence" value="ECO:0007669"/>
    <property type="project" value="InterPro"/>
</dbReference>
<keyword evidence="10" id="KW-1185">Reference proteome</keyword>
<comment type="caution">
    <text evidence="9">The sequence shown here is derived from an EMBL/GenBank/DDBJ whole genome shotgun (WGS) entry which is preliminary data.</text>
</comment>
<dbReference type="InterPro" id="IPR037033">
    <property type="entry name" value="DNA-dir_RNAP_su2_hyb_sf"/>
</dbReference>
<keyword evidence="6" id="KW-0804">Transcription</keyword>
<comment type="similarity">
    <text evidence="1">Belongs to the RNA polymerase beta chain family.</text>
</comment>
<evidence type="ECO:0000259" key="7">
    <source>
        <dbReference type="Pfam" id="PF00562"/>
    </source>
</evidence>
<dbReference type="OrthoDB" id="10248617at2759"/>
<protein>
    <recommendedName>
        <fullName evidence="2">DNA-directed RNA polymerase</fullName>
        <ecNumber evidence="2">2.7.7.6</ecNumber>
    </recommendedName>
</protein>
<dbReference type="GO" id="GO:0000428">
    <property type="term" value="C:DNA-directed RNA polymerase complex"/>
    <property type="evidence" value="ECO:0007669"/>
    <property type="project" value="UniProtKB-KW"/>
</dbReference>
<dbReference type="Pfam" id="PF00562">
    <property type="entry name" value="RNA_pol_Rpb2_6"/>
    <property type="match status" value="1"/>
</dbReference>
<dbReference type="GO" id="GO:0003677">
    <property type="term" value="F:DNA binding"/>
    <property type="evidence" value="ECO:0007669"/>
    <property type="project" value="InterPro"/>
</dbReference>
<evidence type="ECO:0000256" key="4">
    <source>
        <dbReference type="ARBA" id="ARBA00022679"/>
    </source>
</evidence>
<keyword evidence="5" id="KW-0548">Nucleotidyltransferase</keyword>
<proteinExistence type="inferred from homology"/>
<feature type="domain" description="RNA polymerase Rpb2" evidence="8">
    <location>
        <begin position="88"/>
        <end position="172"/>
    </location>
</feature>
<reference evidence="9" key="1">
    <citation type="submission" date="2021-02" db="EMBL/GenBank/DDBJ databases">
        <authorList>
            <person name="Dougan E. K."/>
            <person name="Rhodes N."/>
            <person name="Thang M."/>
            <person name="Chan C."/>
        </authorList>
    </citation>
    <scope>NUCLEOTIDE SEQUENCE</scope>
</reference>
<dbReference type="PANTHER" id="PTHR20856">
    <property type="entry name" value="DNA-DIRECTED RNA POLYMERASE I SUBUNIT 2"/>
    <property type="match status" value="1"/>
</dbReference>
<evidence type="ECO:0000256" key="6">
    <source>
        <dbReference type="ARBA" id="ARBA00023163"/>
    </source>
</evidence>
<dbReference type="AlphaFoldDB" id="A0A812VN36"/>
<dbReference type="GO" id="GO:0003899">
    <property type="term" value="F:DNA-directed RNA polymerase activity"/>
    <property type="evidence" value="ECO:0007669"/>
    <property type="project" value="UniProtKB-EC"/>
</dbReference>
<keyword evidence="3" id="KW-0240">DNA-directed RNA polymerase</keyword>
<organism evidence="9 10">
    <name type="scientific">Symbiodinium necroappetens</name>
    <dbReference type="NCBI Taxonomy" id="1628268"/>
    <lineage>
        <taxon>Eukaryota</taxon>
        <taxon>Sar</taxon>
        <taxon>Alveolata</taxon>
        <taxon>Dinophyceae</taxon>
        <taxon>Suessiales</taxon>
        <taxon>Symbiodiniaceae</taxon>
        <taxon>Symbiodinium</taxon>
    </lineage>
</organism>
<evidence type="ECO:0000313" key="10">
    <source>
        <dbReference type="Proteomes" id="UP000601435"/>
    </source>
</evidence>
<evidence type="ECO:0000259" key="8">
    <source>
        <dbReference type="Pfam" id="PF04560"/>
    </source>
</evidence>
<dbReference type="Gene3D" id="3.90.1800.10">
    <property type="entry name" value="RNA polymerase alpha subunit dimerisation domain"/>
    <property type="match status" value="1"/>
</dbReference>
<dbReference type="GO" id="GO:0006351">
    <property type="term" value="P:DNA-templated transcription"/>
    <property type="evidence" value="ECO:0007669"/>
    <property type="project" value="InterPro"/>
</dbReference>
<evidence type="ECO:0000256" key="3">
    <source>
        <dbReference type="ARBA" id="ARBA00022478"/>
    </source>
</evidence>
<accession>A0A812VN36</accession>
<gene>
    <name evidence="9" type="primary">rpc2</name>
    <name evidence="9" type="ORF">SNEC2469_LOCUS17812</name>
</gene>
<sequence length="176" mass="20027">MLHLVLRARALTLKHRTFRTLISHGFAPTGKEYLTSGITGEPIESYIFCGPIYYQKLKHMVVDKMHARARGPRMLLTRQPTEGRAKEGGLRLGEMERDCLVAYGASNLLLERLMLSSDVCNPNVCRKCGLFCRPDWCKLCSSAEWVTNIRLPYACKLLFQEMQAMNVTCKLSLAER</sequence>
<evidence type="ECO:0000256" key="5">
    <source>
        <dbReference type="ARBA" id="ARBA00022695"/>
    </source>
</evidence>
<dbReference type="EC" id="2.7.7.6" evidence="2"/>
<dbReference type="Proteomes" id="UP000601435">
    <property type="component" value="Unassembled WGS sequence"/>
</dbReference>
<dbReference type="SUPFAM" id="SSF64484">
    <property type="entry name" value="beta and beta-prime subunits of DNA dependent RNA-polymerase"/>
    <property type="match status" value="1"/>
</dbReference>
<name>A0A812VN36_9DINO</name>
<evidence type="ECO:0000256" key="1">
    <source>
        <dbReference type="ARBA" id="ARBA00006835"/>
    </source>
</evidence>